<dbReference type="InterPro" id="IPR033704">
    <property type="entry name" value="dUTPase_trimeric"/>
</dbReference>
<dbReference type="GO" id="GO:0000287">
    <property type="term" value="F:magnesium ion binding"/>
    <property type="evidence" value="ECO:0007669"/>
    <property type="project" value="InterPro"/>
</dbReference>
<protein>
    <recommendedName>
        <fullName evidence="2">dUTP diphosphatase</fullName>
        <ecNumber evidence="2">3.6.1.23</ecNumber>
    </recommendedName>
</protein>
<proteinExistence type="inferred from homology"/>
<keyword evidence="4" id="KW-0546">Nucleotide metabolism</keyword>
<feature type="domain" description="dUTPase-like" evidence="7">
    <location>
        <begin position="16"/>
        <end position="148"/>
    </location>
</feature>
<dbReference type="SUPFAM" id="SSF51283">
    <property type="entry name" value="dUTPase-like"/>
    <property type="match status" value="1"/>
</dbReference>
<dbReference type="Gene3D" id="2.70.40.10">
    <property type="match status" value="1"/>
</dbReference>
<name>A0A2U3DAB5_SULT2</name>
<dbReference type="PANTHER" id="PTHR11241">
    <property type="entry name" value="DEOXYURIDINE 5'-TRIPHOSPHATE NUCLEOTIDOHYDROLASE"/>
    <property type="match status" value="1"/>
</dbReference>
<keyword evidence="9" id="KW-1185">Reference proteome</keyword>
<feature type="region of interest" description="Disordered" evidence="6">
    <location>
        <begin position="131"/>
        <end position="157"/>
    </location>
</feature>
<dbReference type="CDD" id="cd07557">
    <property type="entry name" value="trimeric_dUTPase"/>
    <property type="match status" value="1"/>
</dbReference>
<dbReference type="EC" id="3.6.1.23" evidence="2"/>
<dbReference type="GO" id="GO:0004170">
    <property type="term" value="F:dUTP diphosphatase activity"/>
    <property type="evidence" value="ECO:0007669"/>
    <property type="project" value="UniProtKB-EC"/>
</dbReference>
<dbReference type="Proteomes" id="UP000245380">
    <property type="component" value="Unassembled WGS sequence"/>
</dbReference>
<evidence type="ECO:0000259" key="7">
    <source>
        <dbReference type="Pfam" id="PF00692"/>
    </source>
</evidence>
<dbReference type="RefSeq" id="WP_109430020.1">
    <property type="nucleotide sequence ID" value="NZ_MPDK01000005.1"/>
</dbReference>
<reference evidence="8 9" key="1">
    <citation type="submission" date="2016-11" db="EMBL/GenBank/DDBJ databases">
        <title>Comparative genomics of Acidibacillus ferroxidans species.</title>
        <authorList>
            <person name="Oliveira G."/>
            <person name="Nunes G."/>
            <person name="Oliveira R."/>
            <person name="Araujo F."/>
            <person name="Salim A."/>
            <person name="Scholte L."/>
            <person name="Morais D."/>
            <person name="Nancucheo I."/>
            <person name="Johnson D.B."/>
            <person name="Grail B."/>
            <person name="Bittencourt J."/>
            <person name="Valadares R."/>
        </authorList>
    </citation>
    <scope>NUCLEOTIDE SEQUENCE [LARGE SCALE GENOMIC DNA]</scope>
    <source>
        <strain evidence="8 9">Y002</strain>
    </source>
</reference>
<dbReference type="GO" id="GO:0006226">
    <property type="term" value="P:dUMP biosynthetic process"/>
    <property type="evidence" value="ECO:0007669"/>
    <property type="project" value="InterPro"/>
</dbReference>
<evidence type="ECO:0000256" key="6">
    <source>
        <dbReference type="SAM" id="MobiDB-lite"/>
    </source>
</evidence>
<dbReference type="OrthoDB" id="9809956at2"/>
<sequence length="157" mass="17297">MRRFEWVPSIDSTGLQLPKRQTAHAAGYDLFTISDVILSPRQVVLVPTGVRVRLQPDECLLVYARSSLALKYQLMLANGVGVIDADYYANAANAGHIFVPLVNIGEQEVELHRGERIAQGVFTKFLLVDEDSSSDRESEARIGGFGSTDARSSFSPR</sequence>
<dbReference type="NCBIfam" id="NF001862">
    <property type="entry name" value="PRK00601.1"/>
    <property type="match status" value="1"/>
</dbReference>
<evidence type="ECO:0000313" key="8">
    <source>
        <dbReference type="EMBL" id="PWI58228.1"/>
    </source>
</evidence>
<dbReference type="PANTHER" id="PTHR11241:SF0">
    <property type="entry name" value="DEOXYURIDINE 5'-TRIPHOSPHATE NUCLEOTIDOHYDROLASE"/>
    <property type="match status" value="1"/>
</dbReference>
<evidence type="ECO:0000256" key="1">
    <source>
        <dbReference type="ARBA" id="ARBA00006581"/>
    </source>
</evidence>
<dbReference type="GO" id="GO:0046081">
    <property type="term" value="P:dUTP catabolic process"/>
    <property type="evidence" value="ECO:0007669"/>
    <property type="project" value="InterPro"/>
</dbReference>
<accession>A0A2U3DAB5</accession>
<comment type="caution">
    <text evidence="8">The sequence shown here is derived from an EMBL/GenBank/DDBJ whole genome shotgun (WGS) entry which is preliminary data.</text>
</comment>
<dbReference type="NCBIfam" id="TIGR00576">
    <property type="entry name" value="dut"/>
    <property type="match status" value="1"/>
</dbReference>
<comment type="catalytic activity">
    <reaction evidence="5">
        <text>dUTP + H2O = dUMP + diphosphate + H(+)</text>
        <dbReference type="Rhea" id="RHEA:10248"/>
        <dbReference type="ChEBI" id="CHEBI:15377"/>
        <dbReference type="ChEBI" id="CHEBI:15378"/>
        <dbReference type="ChEBI" id="CHEBI:33019"/>
        <dbReference type="ChEBI" id="CHEBI:61555"/>
        <dbReference type="ChEBI" id="CHEBI:246422"/>
        <dbReference type="EC" id="3.6.1.23"/>
    </reaction>
</comment>
<evidence type="ECO:0000313" key="9">
    <source>
        <dbReference type="Proteomes" id="UP000245380"/>
    </source>
</evidence>
<evidence type="ECO:0000256" key="3">
    <source>
        <dbReference type="ARBA" id="ARBA00022801"/>
    </source>
</evidence>
<dbReference type="AlphaFoldDB" id="A0A2U3DAB5"/>
<gene>
    <name evidence="8" type="ORF">BM613_04675</name>
</gene>
<comment type="similarity">
    <text evidence="1">Belongs to the dUTPase family.</text>
</comment>
<dbReference type="InterPro" id="IPR036157">
    <property type="entry name" value="dUTPase-like_sf"/>
</dbReference>
<dbReference type="Pfam" id="PF00692">
    <property type="entry name" value="dUTPase"/>
    <property type="match status" value="1"/>
</dbReference>
<organism evidence="8 9">
    <name type="scientific">Sulfoacidibacillus thermotolerans</name>
    <name type="common">Acidibacillus sulfuroxidans</name>
    <dbReference type="NCBI Taxonomy" id="1765684"/>
    <lineage>
        <taxon>Bacteria</taxon>
        <taxon>Bacillati</taxon>
        <taxon>Bacillota</taxon>
        <taxon>Bacilli</taxon>
        <taxon>Bacillales</taxon>
        <taxon>Alicyclobacillaceae</taxon>
        <taxon>Sulfoacidibacillus</taxon>
    </lineage>
</organism>
<evidence type="ECO:0000256" key="2">
    <source>
        <dbReference type="ARBA" id="ARBA00012379"/>
    </source>
</evidence>
<keyword evidence="3" id="KW-0378">Hydrolase</keyword>
<dbReference type="InterPro" id="IPR008181">
    <property type="entry name" value="dUTPase"/>
</dbReference>
<evidence type="ECO:0000256" key="5">
    <source>
        <dbReference type="ARBA" id="ARBA00047686"/>
    </source>
</evidence>
<dbReference type="EMBL" id="MPDK01000005">
    <property type="protein sequence ID" value="PWI58228.1"/>
    <property type="molecule type" value="Genomic_DNA"/>
</dbReference>
<evidence type="ECO:0000256" key="4">
    <source>
        <dbReference type="ARBA" id="ARBA00023080"/>
    </source>
</evidence>
<dbReference type="InterPro" id="IPR029054">
    <property type="entry name" value="dUTPase-like"/>
</dbReference>